<dbReference type="EMBL" id="AUZY01008112">
    <property type="protein sequence ID" value="EQD47296.1"/>
    <property type="molecule type" value="Genomic_DNA"/>
</dbReference>
<protein>
    <submittedName>
        <fullName evidence="1">Integrase/recombinase</fullName>
    </submittedName>
</protein>
<reference evidence="1" key="2">
    <citation type="journal article" date="2014" name="ISME J.">
        <title>Microbial stratification in low pH oxic and suboxic macroscopic growths along an acid mine drainage.</title>
        <authorList>
            <person name="Mendez-Garcia C."/>
            <person name="Mesa V."/>
            <person name="Sprenger R.R."/>
            <person name="Richter M."/>
            <person name="Diez M.S."/>
            <person name="Solano J."/>
            <person name="Bargiela R."/>
            <person name="Golyshina O.V."/>
            <person name="Manteca A."/>
            <person name="Ramos J.L."/>
            <person name="Gallego J.R."/>
            <person name="Llorente I."/>
            <person name="Martins Dos Santos V.A."/>
            <person name="Jensen O.N."/>
            <person name="Pelaez A.I."/>
            <person name="Sanchez J."/>
            <person name="Ferrer M."/>
        </authorList>
    </citation>
    <scope>NUCLEOTIDE SEQUENCE</scope>
</reference>
<accession>T0ZGF3</accession>
<reference evidence="1" key="1">
    <citation type="submission" date="2013-08" db="EMBL/GenBank/DDBJ databases">
        <authorList>
            <person name="Mendez C."/>
            <person name="Richter M."/>
            <person name="Ferrer M."/>
            <person name="Sanchez J."/>
        </authorList>
    </citation>
    <scope>NUCLEOTIDE SEQUENCE</scope>
</reference>
<sequence>VRSLNIGARVRRVFKSSGLVDEGGKTPRPYVLRRYFLNRCLEAQSKAGIPDRFVEFWAGHRGDVTAQYYTTGLPNLPNSLIEEMRIAYRRCEPFLSTIPTRAERDEREVHTRRLLLKVAGFTEAELKEIDVSSLPDAELARMVEERLGHRRAALPIERVFPSSEVDTMLANGWVFVSPLGSEQAVLRQVTGGSGAQGSAPSGPRP</sequence>
<dbReference type="AlphaFoldDB" id="T0ZGF3"/>
<comment type="caution">
    <text evidence="1">The sequence shown here is derived from an EMBL/GenBank/DDBJ whole genome shotgun (WGS) entry which is preliminary data.</text>
</comment>
<name>T0ZGF3_9ZZZZ</name>
<gene>
    <name evidence="1" type="ORF">B1B_12389</name>
</gene>
<feature type="non-terminal residue" evidence="1">
    <location>
        <position position="1"/>
    </location>
</feature>
<evidence type="ECO:0000313" key="1">
    <source>
        <dbReference type="EMBL" id="EQD47296.1"/>
    </source>
</evidence>
<organism evidence="1">
    <name type="scientific">mine drainage metagenome</name>
    <dbReference type="NCBI Taxonomy" id="410659"/>
    <lineage>
        <taxon>unclassified sequences</taxon>
        <taxon>metagenomes</taxon>
        <taxon>ecological metagenomes</taxon>
    </lineage>
</organism>
<proteinExistence type="predicted"/>